<comment type="caution">
    <text evidence="11">The sequence shown here is derived from an EMBL/GenBank/DDBJ whole genome shotgun (WGS) entry which is preliminary data.</text>
</comment>
<evidence type="ECO:0000256" key="4">
    <source>
        <dbReference type="ARBA" id="ARBA00022989"/>
    </source>
</evidence>
<protein>
    <recommendedName>
        <fullName evidence="8">Ancillary SecYEG translocon subunit</fullName>
    </recommendedName>
</protein>
<keyword evidence="12" id="KW-1185">Reference proteome</keyword>
<dbReference type="AlphaFoldDB" id="A0A2U2ANT7"/>
<evidence type="ECO:0000256" key="6">
    <source>
        <dbReference type="ARBA" id="ARBA00023186"/>
    </source>
</evidence>
<dbReference type="InterPro" id="IPR018704">
    <property type="entry name" value="SecYEG/CpoB_TPR"/>
</dbReference>
<dbReference type="EMBL" id="QEWR01000002">
    <property type="protein sequence ID" value="PWD84863.1"/>
    <property type="molecule type" value="Genomic_DNA"/>
</dbReference>
<gene>
    <name evidence="11" type="ORF">DC082_04890</name>
</gene>
<keyword evidence="3 9" id="KW-0812">Transmembrane</keyword>
<evidence type="ECO:0000256" key="7">
    <source>
        <dbReference type="ARBA" id="ARBA00024197"/>
    </source>
</evidence>
<evidence type="ECO:0000256" key="2">
    <source>
        <dbReference type="ARBA" id="ARBA00022475"/>
    </source>
</evidence>
<dbReference type="GO" id="GO:0044877">
    <property type="term" value="F:protein-containing complex binding"/>
    <property type="evidence" value="ECO:0007669"/>
    <property type="project" value="InterPro"/>
</dbReference>
<keyword evidence="5 9" id="KW-0472">Membrane</keyword>
<feature type="domain" description="Ancillary SecYEG translocon subunit/Cell division coordinator CpoB TPR" evidence="10">
    <location>
        <begin position="18"/>
        <end position="189"/>
    </location>
</feature>
<dbReference type="PANTHER" id="PTHR38035">
    <property type="entry name" value="UPF0070 PROTEIN YFGM"/>
    <property type="match status" value="1"/>
</dbReference>
<dbReference type="Proteomes" id="UP000244948">
    <property type="component" value="Unassembled WGS sequence"/>
</dbReference>
<evidence type="ECO:0000256" key="9">
    <source>
        <dbReference type="SAM" id="Phobius"/>
    </source>
</evidence>
<evidence type="ECO:0000256" key="5">
    <source>
        <dbReference type="ARBA" id="ARBA00023136"/>
    </source>
</evidence>
<feature type="transmembrane region" description="Helical" evidence="9">
    <location>
        <begin position="24"/>
        <end position="44"/>
    </location>
</feature>
<dbReference type="PANTHER" id="PTHR38035:SF1">
    <property type="entry name" value="ANCILLARY SECYEG TRANSLOCON SUBUNIT"/>
    <property type="match status" value="1"/>
</dbReference>
<comment type="similarity">
    <text evidence="7">Belongs to the YfgM family.</text>
</comment>
<dbReference type="GO" id="GO:0005886">
    <property type="term" value="C:plasma membrane"/>
    <property type="evidence" value="ECO:0007669"/>
    <property type="project" value="UniProtKB-SubCell"/>
</dbReference>
<reference evidence="11 12" key="1">
    <citation type="journal article" date="2018" name="Genome Announc.">
        <title>Ignatzschineria cameli sp. nov., isolated from necrotic foot tissue of dromedaries (Camelus dromedarius) and associated maggots (Wohlfahrtia species) in Dubai.</title>
        <authorList>
            <person name="Tsang C.C."/>
            <person name="Tang J.Y."/>
            <person name="Fong J.Y."/>
            <person name="Kinne J."/>
            <person name="Lee H.H."/>
            <person name="Joseph M."/>
            <person name="Jose S."/>
            <person name="Schuster R.K."/>
            <person name="Tang Y."/>
            <person name="Sivakumar S."/>
            <person name="Chen J.H."/>
            <person name="Teng J.L."/>
            <person name="Lau S.K."/>
            <person name="Wernery U."/>
            <person name="Woo P.C."/>
        </authorList>
    </citation>
    <scope>NUCLEOTIDE SEQUENCE [LARGE SCALE GENOMIC DNA]</scope>
    <source>
        <strain evidence="11 12">KCTC 22643</strain>
    </source>
</reference>
<keyword evidence="4 9" id="KW-1133">Transmembrane helix</keyword>
<organism evidence="11 12">
    <name type="scientific">Ignatzschineria indica</name>
    <dbReference type="NCBI Taxonomy" id="472583"/>
    <lineage>
        <taxon>Bacteria</taxon>
        <taxon>Pseudomonadati</taxon>
        <taxon>Pseudomonadota</taxon>
        <taxon>Gammaproteobacteria</taxon>
        <taxon>Cardiobacteriales</taxon>
        <taxon>Ignatzschineriaceae</taxon>
        <taxon>Ignatzschineria</taxon>
    </lineage>
</organism>
<dbReference type="RefSeq" id="WP_109235985.1">
    <property type="nucleotide sequence ID" value="NZ_BMXZ01000001.1"/>
</dbReference>
<evidence type="ECO:0000313" key="11">
    <source>
        <dbReference type="EMBL" id="PWD84863.1"/>
    </source>
</evidence>
<evidence type="ECO:0000259" key="10">
    <source>
        <dbReference type="Pfam" id="PF09976"/>
    </source>
</evidence>
<keyword evidence="2" id="KW-1003">Cell membrane</keyword>
<comment type="subcellular location">
    <subcellularLocation>
        <location evidence="1">Cell membrane</location>
        <topology evidence="1">Single-pass type II membrane protein</topology>
    </subcellularLocation>
</comment>
<dbReference type="InterPro" id="IPR011990">
    <property type="entry name" value="TPR-like_helical_dom_sf"/>
</dbReference>
<accession>A0A2U2ANT7</accession>
<evidence type="ECO:0000256" key="3">
    <source>
        <dbReference type="ARBA" id="ARBA00022692"/>
    </source>
</evidence>
<name>A0A2U2ANT7_9GAMM</name>
<sequence length="206" mass="22924">MALNQYETDEQRAEVLIDWLKRNAGYLLLLVVVVVASIGGVEYYKHHKVQKLNEAFDRYDTFLTTYDNEPVDLGKSAALISENEGVYQIFSALLLAKEAHGAGDYQGAEKLLKSALTADLNDPGLKDLINYRLAIVQFDQGEDQQALVTLKEIQSSEFLGLRKVLEGDIYSALGEIEDAKIAYEEALSSEVVPDDARDKLHLLSAQ</sequence>
<evidence type="ECO:0000256" key="1">
    <source>
        <dbReference type="ARBA" id="ARBA00004401"/>
    </source>
</evidence>
<dbReference type="Pfam" id="PF09976">
    <property type="entry name" value="TPR_21"/>
    <property type="match status" value="1"/>
</dbReference>
<keyword evidence="6" id="KW-0143">Chaperone</keyword>
<evidence type="ECO:0000313" key="12">
    <source>
        <dbReference type="Proteomes" id="UP000244948"/>
    </source>
</evidence>
<evidence type="ECO:0000256" key="8">
    <source>
        <dbReference type="ARBA" id="ARBA00024235"/>
    </source>
</evidence>
<dbReference type="Gene3D" id="1.25.40.10">
    <property type="entry name" value="Tetratricopeptide repeat domain"/>
    <property type="match status" value="1"/>
</dbReference>
<proteinExistence type="inferred from homology"/>
<dbReference type="InterPro" id="IPR026039">
    <property type="entry name" value="YfgM"/>
</dbReference>
<dbReference type="SUPFAM" id="SSF48452">
    <property type="entry name" value="TPR-like"/>
    <property type="match status" value="1"/>
</dbReference>